<dbReference type="PANTHER" id="PTHR20208">
    <property type="entry name" value="STRUCTURE-SPECIFIC ENDONUCLEASE SUBUNIT SLX1"/>
    <property type="match status" value="1"/>
</dbReference>
<dbReference type="GO" id="GO:0033557">
    <property type="term" value="C:Slx1-Slx4 complex"/>
    <property type="evidence" value="ECO:0007669"/>
    <property type="project" value="UniProtKB-UniRule"/>
</dbReference>
<keyword evidence="3 9" id="KW-0227">DNA damage</keyword>
<comment type="function">
    <text evidence="9">Catalytic subunit of the SLX1-SLX4 structure-specific endonuclease that resolves DNA secondary structures generated during DNA repair and recombination. Has endonuclease activity towards branched DNA substrates, introducing single-strand cuts in duplex DNA close to junctions with ss-DNA.</text>
</comment>
<feature type="domain" description="GIY-YIG" evidence="11">
    <location>
        <begin position="11"/>
        <end position="93"/>
    </location>
</feature>
<proteinExistence type="inferred from homology"/>
<keyword evidence="4" id="KW-0863">Zinc-finger</keyword>
<evidence type="ECO:0000256" key="9">
    <source>
        <dbReference type="HAMAP-Rule" id="MF_03100"/>
    </source>
</evidence>
<feature type="compositionally biased region" description="Acidic residues" evidence="10">
    <location>
        <begin position="376"/>
        <end position="389"/>
    </location>
</feature>
<evidence type="ECO:0000256" key="2">
    <source>
        <dbReference type="ARBA" id="ARBA00022759"/>
    </source>
</evidence>
<dbReference type="InterPro" id="IPR048749">
    <property type="entry name" value="SLX1_C"/>
</dbReference>
<dbReference type="InterPro" id="IPR013083">
    <property type="entry name" value="Znf_RING/FYVE/PHD"/>
</dbReference>
<dbReference type="GO" id="GO:0017108">
    <property type="term" value="F:5'-flap endonuclease activity"/>
    <property type="evidence" value="ECO:0007669"/>
    <property type="project" value="InterPro"/>
</dbReference>
<evidence type="ECO:0000256" key="6">
    <source>
        <dbReference type="ARBA" id="ARBA00023172"/>
    </source>
</evidence>
<protein>
    <recommendedName>
        <fullName evidence="11">GIY-YIG domain-containing protein</fullName>
    </recommendedName>
</protein>
<feature type="compositionally biased region" description="Polar residues" evidence="10">
    <location>
        <begin position="359"/>
        <end position="373"/>
    </location>
</feature>
<comment type="subcellular location">
    <subcellularLocation>
        <location evidence="9">Nucleus</location>
    </subcellularLocation>
</comment>
<reference evidence="12 13" key="1">
    <citation type="submission" date="2018-02" db="EMBL/GenBank/DDBJ databases">
        <title>The genomes of Aspergillus section Nigri reveals drivers in fungal speciation.</title>
        <authorList>
            <consortium name="DOE Joint Genome Institute"/>
            <person name="Vesth T.C."/>
            <person name="Nybo J."/>
            <person name="Theobald S."/>
            <person name="Brandl J."/>
            <person name="Frisvad J.C."/>
            <person name="Nielsen K.F."/>
            <person name="Lyhne E.K."/>
            <person name="Kogle M.E."/>
            <person name="Kuo A."/>
            <person name="Riley R."/>
            <person name="Clum A."/>
            <person name="Nolan M."/>
            <person name="Lipzen A."/>
            <person name="Salamov A."/>
            <person name="Henrissat B."/>
            <person name="Wiebenga A."/>
            <person name="De vries R.P."/>
            <person name="Grigoriev I.V."/>
            <person name="Mortensen U.H."/>
            <person name="Andersen M.R."/>
            <person name="Baker S.E."/>
        </authorList>
    </citation>
    <scope>NUCLEOTIDE SEQUENCE [LARGE SCALE GENOMIC DNA]</scope>
    <source>
        <strain evidence="12 13">CBS 101889</strain>
    </source>
</reference>
<dbReference type="PANTHER" id="PTHR20208:SF10">
    <property type="entry name" value="STRUCTURE-SPECIFIC ENDONUCLEASE SUBUNIT SLX1"/>
    <property type="match status" value="1"/>
</dbReference>
<feature type="compositionally biased region" description="Low complexity" evidence="10">
    <location>
        <begin position="303"/>
        <end position="312"/>
    </location>
</feature>
<evidence type="ECO:0000313" key="13">
    <source>
        <dbReference type="Proteomes" id="UP000248961"/>
    </source>
</evidence>
<comment type="caution">
    <text evidence="9">Lacks conserved residue(s) required for the propagation of feature annotation.</text>
</comment>
<dbReference type="Proteomes" id="UP000248961">
    <property type="component" value="Unassembled WGS sequence"/>
</dbReference>
<evidence type="ECO:0000256" key="5">
    <source>
        <dbReference type="ARBA" id="ARBA00022801"/>
    </source>
</evidence>
<evidence type="ECO:0000259" key="11">
    <source>
        <dbReference type="PROSITE" id="PS50164"/>
    </source>
</evidence>
<dbReference type="FunFam" id="3.40.1440.10:FF:000006">
    <property type="entry name" value="Structure-specific endonuclease subunit SLX1"/>
    <property type="match status" value="1"/>
</dbReference>
<gene>
    <name evidence="12" type="ORF">BO97DRAFT_437050</name>
</gene>
<dbReference type="Pfam" id="PF01541">
    <property type="entry name" value="GIY-YIG"/>
    <property type="match status" value="1"/>
</dbReference>
<keyword evidence="8 9" id="KW-0539">Nucleus</keyword>
<comment type="cofactor">
    <cofactor evidence="9">
        <name>a divalent metal cation</name>
        <dbReference type="ChEBI" id="CHEBI:60240"/>
    </cofactor>
</comment>
<keyword evidence="4" id="KW-0479">Metal-binding</keyword>
<dbReference type="OrthoDB" id="24645at2759"/>
<keyword evidence="13" id="KW-1185">Reference proteome</keyword>
<dbReference type="Gene3D" id="3.30.40.10">
    <property type="entry name" value="Zinc/RING finger domain, C3HC4 (zinc finger)"/>
    <property type="match status" value="1"/>
</dbReference>
<keyword evidence="1 9" id="KW-0540">Nuclease</keyword>
<comment type="subunit">
    <text evidence="9">Forms a heterodimer with SLX4.</text>
</comment>
<evidence type="ECO:0000256" key="1">
    <source>
        <dbReference type="ARBA" id="ARBA00022722"/>
    </source>
</evidence>
<dbReference type="InterPro" id="IPR000305">
    <property type="entry name" value="GIY-YIG_endonuc"/>
</dbReference>
<dbReference type="RefSeq" id="XP_025548303.1">
    <property type="nucleotide sequence ID" value="XM_025697823.1"/>
</dbReference>
<accession>A0A395HNT3</accession>
<dbReference type="GO" id="GO:0008270">
    <property type="term" value="F:zinc ion binding"/>
    <property type="evidence" value="ECO:0007669"/>
    <property type="project" value="UniProtKB-KW"/>
</dbReference>
<dbReference type="EMBL" id="KZ824306">
    <property type="protein sequence ID" value="RAL09149.1"/>
    <property type="molecule type" value="Genomic_DNA"/>
</dbReference>
<keyword evidence="6 9" id="KW-0233">DNA recombination</keyword>
<comment type="similarity">
    <text evidence="9">Belongs to the SLX1 family.</text>
</comment>
<dbReference type="AlphaFoldDB" id="A0A395HNT3"/>
<dbReference type="VEuPathDB" id="FungiDB:BO97DRAFT_437050"/>
<keyword evidence="2 9" id="KW-0255">Endonuclease</keyword>
<feature type="region of interest" description="Disordered" evidence="10">
    <location>
        <begin position="37"/>
        <end position="57"/>
    </location>
</feature>
<dbReference type="CDD" id="cd10455">
    <property type="entry name" value="GIY-YIG_SLX1"/>
    <property type="match status" value="1"/>
</dbReference>
<evidence type="ECO:0000256" key="7">
    <source>
        <dbReference type="ARBA" id="ARBA00023204"/>
    </source>
</evidence>
<dbReference type="InterPro" id="IPR035901">
    <property type="entry name" value="GIY-YIG_endonuc_sf"/>
</dbReference>
<evidence type="ECO:0000256" key="8">
    <source>
        <dbReference type="ARBA" id="ARBA00023242"/>
    </source>
</evidence>
<dbReference type="GeneID" id="37202112"/>
<evidence type="ECO:0000256" key="4">
    <source>
        <dbReference type="ARBA" id="ARBA00022771"/>
    </source>
</evidence>
<feature type="region of interest" description="Disordered" evidence="10">
    <location>
        <begin position="289"/>
        <end position="389"/>
    </location>
</feature>
<dbReference type="SUPFAM" id="SSF82771">
    <property type="entry name" value="GIY-YIG endonuclease"/>
    <property type="match status" value="1"/>
</dbReference>
<dbReference type="InterPro" id="IPR027520">
    <property type="entry name" value="Slx1"/>
</dbReference>
<feature type="compositionally biased region" description="Acidic residues" evidence="10">
    <location>
        <begin position="338"/>
        <end position="358"/>
    </location>
</feature>
<evidence type="ECO:0000256" key="10">
    <source>
        <dbReference type="SAM" id="MobiDB-lite"/>
    </source>
</evidence>
<dbReference type="GO" id="GO:0000724">
    <property type="term" value="P:double-strand break repair via homologous recombination"/>
    <property type="evidence" value="ECO:0007669"/>
    <property type="project" value="TreeGrafter"/>
</dbReference>
<dbReference type="HAMAP" id="MF_03100">
    <property type="entry name" value="Endonuc_su_Slx1"/>
    <property type="match status" value="1"/>
</dbReference>
<dbReference type="InterPro" id="IPR050381">
    <property type="entry name" value="SLX1_endonuclease"/>
</dbReference>
<dbReference type="Gene3D" id="3.40.1440.10">
    <property type="entry name" value="GIY-YIG endonuclease"/>
    <property type="match status" value="1"/>
</dbReference>
<sequence>MDLDHTKPIPAYYCCYLLRSTKKHACLYIGSTPHPARRLAQHNGDTKGGARRTHHDDKRPWEMVLTVEGFTSRVAALQFEWAWQNPKRARQITANYQSESTGARPKGRGSRRSMNAHLEDLHLLLRSTPFAHWPLKARFFAADVHQTWRVLADRVQGFLPDHIEVIVDGNCARARFPHDEEQGRVKRVTGMKVNYTHLQDYIDKAMFLLEDSEDCRCGVCAARLVPDGELVVVCPHDNCYCTSHLLCLSAKFLKNAEDPDRLVPISGNCPGCQKTVEWSLMMQELTLRSRGETKSRAKRKQSKSSTTQRSSRVISDQRIIGVSETSNQRALADHPEDLPDDISLDENWTESLDMDLESDNVSRSQSQPASTRTEIIIEDSDCEEIDALE</sequence>
<keyword evidence="5 9" id="KW-0378">Hydrolase</keyword>
<evidence type="ECO:0000256" key="3">
    <source>
        <dbReference type="ARBA" id="ARBA00022763"/>
    </source>
</evidence>
<evidence type="ECO:0000313" key="12">
    <source>
        <dbReference type="EMBL" id="RAL09149.1"/>
    </source>
</evidence>
<name>A0A395HNT3_ASPHC</name>
<dbReference type="Pfam" id="PF21202">
    <property type="entry name" value="SLX1_C"/>
    <property type="match status" value="1"/>
</dbReference>
<keyword evidence="4" id="KW-0862">Zinc</keyword>
<dbReference type="GO" id="GO:0008821">
    <property type="term" value="F:crossover junction DNA endonuclease activity"/>
    <property type="evidence" value="ECO:0007669"/>
    <property type="project" value="TreeGrafter"/>
</dbReference>
<dbReference type="STRING" id="1450537.A0A395HNT3"/>
<organism evidence="12 13">
    <name type="scientific">Aspergillus homomorphus (strain CBS 101889)</name>
    <dbReference type="NCBI Taxonomy" id="1450537"/>
    <lineage>
        <taxon>Eukaryota</taxon>
        <taxon>Fungi</taxon>
        <taxon>Dikarya</taxon>
        <taxon>Ascomycota</taxon>
        <taxon>Pezizomycotina</taxon>
        <taxon>Eurotiomycetes</taxon>
        <taxon>Eurotiomycetidae</taxon>
        <taxon>Eurotiales</taxon>
        <taxon>Aspergillaceae</taxon>
        <taxon>Aspergillus</taxon>
        <taxon>Aspergillus subgen. Circumdati</taxon>
    </lineage>
</organism>
<dbReference type="PROSITE" id="PS50164">
    <property type="entry name" value="GIY_YIG"/>
    <property type="match status" value="1"/>
</dbReference>
<keyword evidence="7 9" id="KW-0234">DNA repair</keyword>